<keyword evidence="4" id="KW-1185">Reference proteome</keyword>
<accession>A0AAD3HT61</accession>
<dbReference type="PANTHER" id="PTHR36888:SF2">
    <property type="entry name" value="TETRATRICOPEPTIDE REPEAT (TPR)-LIKE SUPERFAMILY PROTEIN"/>
    <property type="match status" value="1"/>
</dbReference>
<evidence type="ECO:0000256" key="1">
    <source>
        <dbReference type="SAM" id="MobiDB-lite"/>
    </source>
</evidence>
<evidence type="ECO:0000313" key="4">
    <source>
        <dbReference type="Proteomes" id="UP001054857"/>
    </source>
</evidence>
<name>A0AAD3HT61_9CHLO</name>
<feature type="non-terminal residue" evidence="3">
    <location>
        <position position="1"/>
    </location>
</feature>
<dbReference type="PANTHER" id="PTHR36888">
    <property type="entry name" value="TETRATRICOPEPTIDE-LIKE HELICAL DOMAIN-CONTAINING PROTEIN-RELATED"/>
    <property type="match status" value="1"/>
</dbReference>
<evidence type="ECO:0000313" key="3">
    <source>
        <dbReference type="EMBL" id="GFR52203.1"/>
    </source>
</evidence>
<keyword evidence="2" id="KW-1133">Transmembrane helix</keyword>
<dbReference type="SUPFAM" id="SSF48452">
    <property type="entry name" value="TPR-like"/>
    <property type="match status" value="1"/>
</dbReference>
<dbReference type="Proteomes" id="UP001054857">
    <property type="component" value="Unassembled WGS sequence"/>
</dbReference>
<dbReference type="InterPro" id="IPR011990">
    <property type="entry name" value="TPR-like_helical_dom_sf"/>
</dbReference>
<organism evidence="3 4">
    <name type="scientific">Astrephomene gubernaculifera</name>
    <dbReference type="NCBI Taxonomy" id="47775"/>
    <lineage>
        <taxon>Eukaryota</taxon>
        <taxon>Viridiplantae</taxon>
        <taxon>Chlorophyta</taxon>
        <taxon>core chlorophytes</taxon>
        <taxon>Chlorophyceae</taxon>
        <taxon>CS clade</taxon>
        <taxon>Chlamydomonadales</taxon>
        <taxon>Astrephomenaceae</taxon>
        <taxon>Astrephomene</taxon>
    </lineage>
</organism>
<protein>
    <submittedName>
        <fullName evidence="3">Uncharacterized protein</fullName>
    </submittedName>
</protein>
<dbReference type="Gene3D" id="1.25.40.10">
    <property type="entry name" value="Tetratricopeptide repeat domain"/>
    <property type="match status" value="1"/>
</dbReference>
<feature type="compositionally biased region" description="Low complexity" evidence="1">
    <location>
        <begin position="1005"/>
        <end position="1044"/>
    </location>
</feature>
<keyword evidence="2" id="KW-0812">Transmembrane</keyword>
<keyword evidence="2" id="KW-0472">Membrane</keyword>
<feature type="compositionally biased region" description="Low complexity" evidence="1">
    <location>
        <begin position="982"/>
        <end position="995"/>
    </location>
</feature>
<dbReference type="EMBL" id="BMAR01000059">
    <property type="protein sequence ID" value="GFR52203.1"/>
    <property type="molecule type" value="Genomic_DNA"/>
</dbReference>
<reference evidence="3 4" key="1">
    <citation type="journal article" date="2021" name="Sci. Rep.">
        <title>Genome sequencing of the multicellular alga Astrephomene provides insights into convergent evolution of germ-soma differentiation.</title>
        <authorList>
            <person name="Yamashita S."/>
            <person name="Yamamoto K."/>
            <person name="Matsuzaki R."/>
            <person name="Suzuki S."/>
            <person name="Yamaguchi H."/>
            <person name="Hirooka S."/>
            <person name="Minakuchi Y."/>
            <person name="Miyagishima S."/>
            <person name="Kawachi M."/>
            <person name="Toyoda A."/>
            <person name="Nozaki H."/>
        </authorList>
    </citation>
    <scope>NUCLEOTIDE SEQUENCE [LARGE SCALE GENOMIC DNA]</scope>
    <source>
        <strain evidence="3 4">NIES-4017</strain>
    </source>
</reference>
<comment type="caution">
    <text evidence="3">The sequence shown here is derived from an EMBL/GenBank/DDBJ whole genome shotgun (WGS) entry which is preliminary data.</text>
</comment>
<feature type="compositionally biased region" description="Pro residues" evidence="1">
    <location>
        <begin position="1062"/>
        <end position="1078"/>
    </location>
</feature>
<feature type="region of interest" description="Disordered" evidence="1">
    <location>
        <begin position="788"/>
        <end position="1149"/>
    </location>
</feature>
<feature type="compositionally biased region" description="Low complexity" evidence="1">
    <location>
        <begin position="1104"/>
        <end position="1120"/>
    </location>
</feature>
<feature type="transmembrane region" description="Helical" evidence="2">
    <location>
        <begin position="95"/>
        <end position="116"/>
    </location>
</feature>
<proteinExistence type="predicted"/>
<gene>
    <name evidence="3" type="ORF">Agub_g14743</name>
</gene>
<feature type="compositionally biased region" description="Low complexity" evidence="1">
    <location>
        <begin position="788"/>
        <end position="805"/>
    </location>
</feature>
<evidence type="ECO:0000256" key="2">
    <source>
        <dbReference type="SAM" id="Phobius"/>
    </source>
</evidence>
<sequence>MLGCVGHSHNSLSVGMLLKPQVGPSGLAGKPRTVLQPIRLQSRITTSSVWRRPQQFGGIQQQSSLGRVACKAAPQPGPPPIAPNVDPNIKLKKRFWTVLDVVAIFGSVGGALAAILNLFPGTYMLFLPLVLPVVSLLSALQREGLIAEDNRRAYDTLRLSLSRDSSSLLADARGALEEVRVELRGQNTTAARLATIEARLSSLEGSILSAGRSAREAAAGLTLLPERLQSEQRGALEGLLVGVRAELRRAAEALANSETSALARLDARLAAVEGSLSGLEVSQSEGLRRLSMSLNSALADAEATLQSGVRNEVARSMEPVRRLPQMLAAALPPALAAAEAVEASSGGGGGGGNGVLGMGAAAGVGKGGVGAAGMPVVAVSAEQLQALLGQEVEVAVGRILDYQADAFGRLTAVRPAPMDEEQWSALGRRLSRLERLVEGVPAGTEASLVQGGQLAAAVAAVVREALAEQLAEARADVAAAAAREAEGVRNDVLAAQTVLRESLDGLTAALQPVVLGVTELQVAVAEVAEVQRQQLAAAAEVAPPPPAVLDIGGDGDGDASNVPPPPPLQQQPLPPAELARLLDGVTAVARLLRDVDAKMDGVTTAVALLPEQLAAAAAAAPPPSEAAVAEAPELPPAVASATAAEAAAAAEAARQQQLELQAAVAGMREALASLATQVSEMASSSHATAAQTAATSAAIPVTLAEMPSAAAADDSSSSSSDAGVNSNRFAEILAFEAGLTAEAEVVGGAGGGSGAGSAAAPSAATSRQEAYDMMLQLAEARRRSAGSPAAAAAAAEARGSSSSSSRGGGGGDVAEAGHIQIEGLPPFEQGGMEELPPLPPTQEEVEEEQRRQQQQQQQQDRKQQQEQEQEWGAPGQHEQHPQQFQFPAPQQEYPLQVQQEQQPLYPPPPPPLQQQQEQQGPYPPPSAYSSAALPPSPSPPSLPYNDVGVVYTGGGVDGASMDAALPYTERMYGSPGLSYNWQQQQVRQEQQQPASSPTPPPSPFPQQQQEQQSWSETMQASSSSPQPFLQQQPQQQQQQQEQQSMGAPAPAAVPPSQYGYPHHPPPSSSPQPPLPPPSYIWSPAAAVQPPPVWPATSVTGQPNAAAGPLSAPPTSASTPLPSQPPPLPPQAAAAAAATPPQPATVVPSMSPLPAASDYLPRSLEGLSPNEMIGEGLRLLRLGREETRKGEDYGLADTLVQAAIAAFSAASAAAPQDAKAYGNLGNALLARGELKAAYLEALRSGPPPASLPEAEAQRAAEAAMTGEANALLTQAGVMFMKVLEMEGWSSRALVNWGRALVIRADLLAASPEGMAASAAVVAGGGGAGGGLGSSSSSPVLAAVAQLYTSAINKFEGVLEGEPDMVPAKYRCALAMAGLSRTKPPASRESLALLSDAINYLRDVL</sequence>
<feature type="compositionally biased region" description="Low complexity" evidence="1">
    <location>
        <begin position="881"/>
        <end position="903"/>
    </location>
</feature>